<dbReference type="PANTHER" id="PTHR23250:SF3">
    <property type="entry name" value="FISH-EGG LECTIN-LIKE ISOFORM X1-RELATED"/>
    <property type="match status" value="1"/>
</dbReference>
<dbReference type="Proteomes" id="UP000018468">
    <property type="component" value="Linkage group LG15"/>
</dbReference>
<evidence type="ECO:0000256" key="1">
    <source>
        <dbReference type="ARBA" id="ARBA00022734"/>
    </source>
</evidence>
<proteinExistence type="inferred from homology"/>
<accession>W5N085</accession>
<dbReference type="GO" id="GO:0030246">
    <property type="term" value="F:carbohydrate binding"/>
    <property type="evidence" value="ECO:0007669"/>
    <property type="project" value="UniProtKB-KW"/>
</dbReference>
<protein>
    <submittedName>
        <fullName evidence="3">Uncharacterized protein</fullName>
    </submittedName>
</protein>
<organism evidence="3 4">
    <name type="scientific">Lepisosteus oculatus</name>
    <name type="common">Spotted gar</name>
    <dbReference type="NCBI Taxonomy" id="7918"/>
    <lineage>
        <taxon>Eukaryota</taxon>
        <taxon>Metazoa</taxon>
        <taxon>Chordata</taxon>
        <taxon>Craniata</taxon>
        <taxon>Vertebrata</taxon>
        <taxon>Euteleostomi</taxon>
        <taxon>Actinopterygii</taxon>
        <taxon>Neopterygii</taxon>
        <taxon>Holostei</taxon>
        <taxon>Semionotiformes</taxon>
        <taxon>Lepisosteidae</taxon>
        <taxon>Lepisosteus</taxon>
    </lineage>
</organism>
<evidence type="ECO:0000313" key="3">
    <source>
        <dbReference type="Ensembl" id="ENSLOCP00000014044.1"/>
    </source>
</evidence>
<sequence>RWGGSDEATSARSSLAGCLPSDSEVFKCRLLAGLLRQIDAGAGQVYGLEFDNRIVRYTGGCWARVEGLLRHITVGTGGVWGVDTNYSIQTLVNGSWVRTDGNLKQIDLGGEGFIAGVSSCNSAFCLSTDPAAPQRQTVPPPWTKIPVKLDYLSCGPYSCWGVSGDSQVFVLTGVSRSYCSSGENTTQTDIHASQVSGHMARIEVGADGSVFGLSTNGIVYQRHGVTSRNPVGHYWLRLLSSEVSRSLSYDDGVLWLIGQSGRIRRCAR</sequence>
<dbReference type="Pfam" id="PF19193">
    <property type="entry name" value="Tectonin"/>
    <property type="match status" value="1"/>
</dbReference>
<dbReference type="GeneTree" id="ENSGT00510000047886"/>
<evidence type="ECO:0000256" key="2">
    <source>
        <dbReference type="ARBA" id="ARBA00038331"/>
    </source>
</evidence>
<dbReference type="Ensembl" id="ENSLOCT00000014073.1">
    <property type="protein sequence ID" value="ENSLOCP00000014044.1"/>
    <property type="gene ID" value="ENSLOCG00000011430.1"/>
</dbReference>
<dbReference type="eggNOG" id="ENOG502S0FI">
    <property type="taxonomic scope" value="Eukaryota"/>
</dbReference>
<dbReference type="OMA" id="WAVSSDP"/>
<name>W5N085_LEPOC</name>
<evidence type="ECO:0000313" key="4">
    <source>
        <dbReference type="Proteomes" id="UP000018468"/>
    </source>
</evidence>
<keyword evidence="4" id="KW-1185">Reference proteome</keyword>
<dbReference type="PANTHER" id="PTHR23250">
    <property type="entry name" value="DYSFERLIN-RELATED"/>
    <property type="match status" value="1"/>
</dbReference>
<dbReference type="SMART" id="SM00706">
    <property type="entry name" value="TECPR"/>
    <property type="match status" value="5"/>
</dbReference>
<dbReference type="InterPro" id="IPR006624">
    <property type="entry name" value="Beta-propeller_rpt_TECPR"/>
</dbReference>
<dbReference type="Bgee" id="ENSLOCG00000011430">
    <property type="expression patterns" value="Expressed in larva and 11 other cell types or tissues"/>
</dbReference>
<reference evidence="3" key="3">
    <citation type="submission" date="2025-09" db="UniProtKB">
        <authorList>
            <consortium name="Ensembl"/>
        </authorList>
    </citation>
    <scope>IDENTIFICATION</scope>
</reference>
<reference evidence="4" key="1">
    <citation type="submission" date="2011-12" db="EMBL/GenBank/DDBJ databases">
        <title>The Draft Genome of Lepisosteus oculatus.</title>
        <authorList>
            <consortium name="The Broad Institute Genome Assembly &amp; Analysis Group"/>
            <consortium name="Computational R&amp;D Group"/>
            <consortium name="and Sequencing Platform"/>
            <person name="Di Palma F."/>
            <person name="Alfoldi J."/>
            <person name="Johnson J."/>
            <person name="Berlin A."/>
            <person name="Gnerre S."/>
            <person name="Jaffe D."/>
            <person name="MacCallum I."/>
            <person name="Young S."/>
            <person name="Walker B.J."/>
            <person name="Lander E.S."/>
            <person name="Lindblad-Toh K."/>
        </authorList>
    </citation>
    <scope>NUCLEOTIDE SEQUENCE [LARGE SCALE GENOMIC DNA]</scope>
</reference>
<reference evidence="3" key="2">
    <citation type="submission" date="2025-08" db="UniProtKB">
        <authorList>
            <consortium name="Ensembl"/>
        </authorList>
    </citation>
    <scope>IDENTIFICATION</scope>
</reference>
<dbReference type="EMBL" id="AHAT01022969">
    <property type="status" value="NOT_ANNOTATED_CDS"/>
    <property type="molecule type" value="Genomic_DNA"/>
</dbReference>
<dbReference type="AlphaFoldDB" id="W5N085"/>
<comment type="similarity">
    <text evidence="2">Belongs to the tectonin family.</text>
</comment>
<keyword evidence="1" id="KW-0430">Lectin</keyword>
<dbReference type="HOGENOM" id="CLU_1102488_0_0_1"/>
<dbReference type="InterPro" id="IPR051513">
    <property type="entry name" value="Tectonin_beta-prop"/>
</dbReference>
<dbReference type="InParanoid" id="W5N085"/>